<dbReference type="RefSeq" id="XP_049263716.1">
    <property type="nucleotide sequence ID" value="XM_049406843.1"/>
</dbReference>
<name>A0A8J5UZD8_9ASCO</name>
<evidence type="ECO:0000313" key="2">
    <source>
        <dbReference type="EMBL" id="KAG7663484.1"/>
    </source>
</evidence>
<evidence type="ECO:0000256" key="1">
    <source>
        <dbReference type="SAM" id="MobiDB-lite"/>
    </source>
</evidence>
<feature type="region of interest" description="Disordered" evidence="1">
    <location>
        <begin position="74"/>
        <end position="135"/>
    </location>
</feature>
<feature type="compositionally biased region" description="Polar residues" evidence="1">
    <location>
        <begin position="35"/>
        <end position="46"/>
    </location>
</feature>
<dbReference type="OrthoDB" id="4087429at2759"/>
<organism evidence="2 3">
    <name type="scientific">[Candida] subhashii</name>
    <dbReference type="NCBI Taxonomy" id="561895"/>
    <lineage>
        <taxon>Eukaryota</taxon>
        <taxon>Fungi</taxon>
        <taxon>Dikarya</taxon>
        <taxon>Ascomycota</taxon>
        <taxon>Saccharomycotina</taxon>
        <taxon>Pichiomycetes</taxon>
        <taxon>Debaryomycetaceae</taxon>
        <taxon>Spathaspora</taxon>
    </lineage>
</organism>
<dbReference type="Proteomes" id="UP000694255">
    <property type="component" value="Unassembled WGS sequence"/>
</dbReference>
<evidence type="ECO:0008006" key="4">
    <source>
        <dbReference type="Google" id="ProtNLM"/>
    </source>
</evidence>
<proteinExistence type="predicted"/>
<sequence length="757" mass="87433">MYNNSWAYYGQPNNRRTDESRFQGIMSSQQQQQQPLSESPMTSYPGQISQQSQLSQRQTNESQRLNLAEDLFRRDGVSSSHQSQQQHHPHQSDNYFQNIYPGQTITNPILPLNTQSQHQPAQSHAGQQQQQTFQSVSTAPTTYALSQTQQSQYTPMSPFPALTGQRSYYTQSQPQQPIIGQSNRSLSYYSQDLQQKSPQGYTQRYESIDQLQQPQQHDSRLLPYGRTLSYPTEQQRTPIYSAQSMTYGSNFLFGGRSSIDGTANPSELSTLDPTPQHSFEQLDGSESSSSHFKPPQPKQNTRPRINKLSSEQYVVKTTIRKPTFKLGEYSTRELKQIFFNHCDIVIHNNHGGDRSFYFESKIKTDFELQMFDYFVNSVSNIIDVYFDKRIYAEIVSEIALFEETNIILNAIFCLSSLMLHRLTPNKVDPSLPIKYYQNAVKIIKYHLESNLLEDGIASRCLLATSLLCLYEFFFSSIQGIYLDNATNILASIIGAKTRNKSSALLESPFLGTCFWGIFLMGFIQSLKNGQMNTYSVEKFWKSLDSEYFKIFDKYSLLRENEFGNEVLANMETVWWFRKTILNCSKILDFKHEIIVLSKEDIESNKQLIKWVELKNMIMNFEQRISPALEPVVYKQPSNDDDDEDCFPMIYFKDELSALIGLNRSLAKILLFESLLKTTKIHSQMFPHQLARFPPNYCKKLANDMIGIIQTYDSNLAIWPLNLHIIRHVGHYLQDDPNVAKQLDSLVERMLMFCKLTI</sequence>
<feature type="compositionally biased region" description="Low complexity" evidence="1">
    <location>
        <begin position="47"/>
        <end position="58"/>
    </location>
</feature>
<keyword evidence="3" id="KW-1185">Reference proteome</keyword>
<dbReference type="GeneID" id="73469832"/>
<feature type="compositionally biased region" description="Polar residues" evidence="1">
    <location>
        <begin position="298"/>
        <end position="307"/>
    </location>
</feature>
<feature type="region of interest" description="Disordered" evidence="1">
    <location>
        <begin position="23"/>
        <end position="62"/>
    </location>
</feature>
<accession>A0A8J5UZD8</accession>
<reference evidence="2 3" key="1">
    <citation type="journal article" date="2021" name="DNA Res.">
        <title>Genome analysis of Candida subhashii reveals its hybrid nature and dual mitochondrial genome conformations.</title>
        <authorList>
            <person name="Mixao V."/>
            <person name="Hegedusova E."/>
            <person name="Saus E."/>
            <person name="Pryszcz L.P."/>
            <person name="Cillingova A."/>
            <person name="Nosek J."/>
            <person name="Gabaldon T."/>
        </authorList>
    </citation>
    <scope>NUCLEOTIDE SEQUENCE [LARGE SCALE GENOMIC DNA]</scope>
    <source>
        <strain evidence="2 3">CBS 10753</strain>
    </source>
</reference>
<dbReference type="AlphaFoldDB" id="A0A8J5UZD8"/>
<protein>
    <recommendedName>
        <fullName evidence="4">Transcription factor domain-containing protein</fullName>
    </recommendedName>
</protein>
<feature type="compositionally biased region" description="Low complexity" evidence="1">
    <location>
        <begin position="114"/>
        <end position="135"/>
    </location>
</feature>
<dbReference type="EMBL" id="JAGSYN010000137">
    <property type="protein sequence ID" value="KAG7663484.1"/>
    <property type="molecule type" value="Genomic_DNA"/>
</dbReference>
<feature type="compositionally biased region" description="Polar residues" evidence="1">
    <location>
        <begin position="93"/>
        <end position="107"/>
    </location>
</feature>
<feature type="region of interest" description="Disordered" evidence="1">
    <location>
        <begin position="258"/>
        <end position="307"/>
    </location>
</feature>
<comment type="caution">
    <text evidence="2">The sequence shown here is derived from an EMBL/GenBank/DDBJ whole genome shotgun (WGS) entry which is preliminary data.</text>
</comment>
<gene>
    <name evidence="2" type="ORF">J8A68_003031</name>
</gene>
<evidence type="ECO:0000313" key="3">
    <source>
        <dbReference type="Proteomes" id="UP000694255"/>
    </source>
</evidence>
<feature type="compositionally biased region" description="Polar residues" evidence="1">
    <location>
        <begin position="259"/>
        <end position="291"/>
    </location>
</feature>